<dbReference type="CDD" id="cd06551">
    <property type="entry name" value="LPLAT"/>
    <property type="match status" value="1"/>
</dbReference>
<keyword evidence="3" id="KW-1185">Reference proteome</keyword>
<feature type="domain" description="Phospholipid/glycerol acyltransferase" evidence="1">
    <location>
        <begin position="47"/>
        <end position="152"/>
    </location>
</feature>
<name>A0A1H7CQH2_9DEIO</name>
<dbReference type="SMART" id="SM00563">
    <property type="entry name" value="PlsC"/>
    <property type="match status" value="1"/>
</dbReference>
<keyword evidence="2" id="KW-0808">Transferase</keyword>
<accession>A0A1H7CQH2</accession>
<gene>
    <name evidence="2" type="ORF">SAMN04488058_13611</name>
</gene>
<evidence type="ECO:0000259" key="1">
    <source>
        <dbReference type="SMART" id="SM00563"/>
    </source>
</evidence>
<dbReference type="InterPro" id="IPR002123">
    <property type="entry name" value="Plipid/glycerol_acylTrfase"/>
</dbReference>
<dbReference type="Pfam" id="PF01553">
    <property type="entry name" value="Acyltransferase"/>
    <property type="match status" value="1"/>
</dbReference>
<dbReference type="SUPFAM" id="SSF69593">
    <property type="entry name" value="Glycerol-3-phosphate (1)-acyltransferase"/>
    <property type="match status" value="1"/>
</dbReference>
<sequence length="229" mass="24926">MPPDGIWRGGTLGGWDWAEAAVRRSVRGSLRRELAGVYVRGSWPAGGVLAPNHHSWWDGYLLRELAWQTGQPFTVMMTDEQLSRFPFLRRGGALGVRDLREAVRRAAQGHWVVVFPEGEIRPAGPPAALHPGAAWLAQVAGVALYPVALRLALRGAERPEAFIRFGVAVPPASFPLALHRLVADLDADLFTSCPGTSPDGYLRVVAGRQSRHDTVGVPARMLTWLTGDS</sequence>
<dbReference type="GO" id="GO:0016746">
    <property type="term" value="F:acyltransferase activity"/>
    <property type="evidence" value="ECO:0007669"/>
    <property type="project" value="UniProtKB-KW"/>
</dbReference>
<dbReference type="EMBL" id="FNZA01000036">
    <property type="protein sequence ID" value="SEJ91831.1"/>
    <property type="molecule type" value="Genomic_DNA"/>
</dbReference>
<evidence type="ECO:0000313" key="2">
    <source>
        <dbReference type="EMBL" id="SEJ91831.1"/>
    </source>
</evidence>
<dbReference type="STRING" id="856736.SAMN04488058_13611"/>
<evidence type="ECO:0000313" key="3">
    <source>
        <dbReference type="Proteomes" id="UP000199223"/>
    </source>
</evidence>
<dbReference type="AlphaFoldDB" id="A0A1H7CQH2"/>
<reference evidence="3" key="1">
    <citation type="submission" date="2016-10" db="EMBL/GenBank/DDBJ databases">
        <authorList>
            <person name="Varghese N."/>
            <person name="Submissions S."/>
        </authorList>
    </citation>
    <scope>NUCLEOTIDE SEQUENCE [LARGE SCALE GENOMIC DNA]</scope>
    <source>
        <strain evidence="3">CGMCC 1.10218</strain>
    </source>
</reference>
<dbReference type="RefSeq" id="WP_245745561.1">
    <property type="nucleotide sequence ID" value="NZ_FNZA01000036.1"/>
</dbReference>
<organism evidence="2 3">
    <name type="scientific">Deinococcus reticulitermitis</name>
    <dbReference type="NCBI Taxonomy" id="856736"/>
    <lineage>
        <taxon>Bacteria</taxon>
        <taxon>Thermotogati</taxon>
        <taxon>Deinococcota</taxon>
        <taxon>Deinococci</taxon>
        <taxon>Deinococcales</taxon>
        <taxon>Deinococcaceae</taxon>
        <taxon>Deinococcus</taxon>
    </lineage>
</organism>
<protein>
    <submittedName>
        <fullName evidence="2">1-acyl-sn-glycerol-3-phosphate acyltransferase</fullName>
    </submittedName>
</protein>
<keyword evidence="2" id="KW-0012">Acyltransferase</keyword>
<proteinExistence type="predicted"/>
<dbReference type="Proteomes" id="UP000199223">
    <property type="component" value="Unassembled WGS sequence"/>
</dbReference>